<dbReference type="CDD" id="cd02440">
    <property type="entry name" value="AdoMet_MTases"/>
    <property type="match status" value="1"/>
</dbReference>
<keyword evidence="5 6" id="KW-0949">S-adenosyl-L-methionine</keyword>
<accession>A0A1T4R8N6</accession>
<dbReference type="EC" id="2.1.1.181" evidence="6"/>
<name>A0A1T4R8N6_9GAMM</name>
<evidence type="ECO:0000256" key="3">
    <source>
        <dbReference type="ARBA" id="ARBA00022603"/>
    </source>
</evidence>
<comment type="subcellular location">
    <subcellularLocation>
        <location evidence="6">Cytoplasm</location>
    </subcellularLocation>
</comment>
<dbReference type="PANTHER" id="PTHR13393:SF0">
    <property type="entry name" value="RNA N6-ADENOSINE-METHYLTRANSFERASE METTL16"/>
    <property type="match status" value="1"/>
</dbReference>
<keyword evidence="9" id="KW-1185">Reference proteome</keyword>
<keyword evidence="3 6" id="KW-0489">Methyltransferase</keyword>
<evidence type="ECO:0000313" key="8">
    <source>
        <dbReference type="EMBL" id="SKA12299.1"/>
    </source>
</evidence>
<dbReference type="Pfam" id="PF05971">
    <property type="entry name" value="Methyltransf_10"/>
    <property type="match status" value="1"/>
</dbReference>
<keyword evidence="2 6" id="KW-0698">rRNA processing</keyword>
<gene>
    <name evidence="6" type="primary">rlmF</name>
    <name evidence="8" type="ORF">SAMN02745674_02037</name>
</gene>
<feature type="region of interest" description="Disordered" evidence="7">
    <location>
        <begin position="243"/>
        <end position="267"/>
    </location>
</feature>
<evidence type="ECO:0000256" key="1">
    <source>
        <dbReference type="ARBA" id="ARBA00022490"/>
    </source>
</evidence>
<feature type="region of interest" description="Disordered" evidence="7">
    <location>
        <begin position="31"/>
        <end position="61"/>
    </location>
</feature>
<keyword evidence="4 6" id="KW-0808">Transferase</keyword>
<dbReference type="Gene3D" id="3.40.50.150">
    <property type="entry name" value="Vaccinia Virus protein VP39"/>
    <property type="match status" value="1"/>
</dbReference>
<dbReference type="InterPro" id="IPR029063">
    <property type="entry name" value="SAM-dependent_MTases_sf"/>
</dbReference>
<reference evidence="8 9" key="1">
    <citation type="submission" date="2017-02" db="EMBL/GenBank/DDBJ databases">
        <authorList>
            <person name="Peterson S.W."/>
        </authorList>
    </citation>
    <scope>NUCLEOTIDE SEQUENCE [LARGE SCALE GENOMIC DNA]</scope>
    <source>
        <strain evidence="8 9">DSM 21749</strain>
    </source>
</reference>
<dbReference type="GO" id="GO:0005737">
    <property type="term" value="C:cytoplasm"/>
    <property type="evidence" value="ECO:0007669"/>
    <property type="project" value="UniProtKB-SubCell"/>
</dbReference>
<evidence type="ECO:0000256" key="2">
    <source>
        <dbReference type="ARBA" id="ARBA00022552"/>
    </source>
</evidence>
<dbReference type="PIRSF" id="PIRSF029038">
    <property type="entry name" value="Mtase_YbiN_prd"/>
    <property type="match status" value="1"/>
</dbReference>
<dbReference type="PANTHER" id="PTHR13393">
    <property type="entry name" value="SAM-DEPENDENT METHYLTRANSFERASE"/>
    <property type="match status" value="1"/>
</dbReference>
<sequence length="356" mass="38866">MKALRLSSPMHTGPQAAFRCTLRVPVARILPPAPVKPQPPHRARPAAGIAPARPALHPRNRHQGRYDFGRLVKGSPALSAHLVTTPRGDTSIDFSSPAAVRELNRAILRCDYGIAHWDLPDGALCPPIPGRADYLHGLADLLAATGDGTIPGGAAFRVLDVGVGANCIYPLLGHAEYGWRFVGSDIDATSLRVATAIVEANRLDKAIALRLQPRRGNVFRGVMRADDRFDLTLCNPPFHASAREAAGANQRKVRQLGKSAPRPAATPELNFGGHAHELWCEGGEAEFLRRMVRESADFREQVRWFSSLVARAEHLPALRSQLHRLGATAVREVPMAQGNKQSRFIAWTFRSVDPHN</sequence>
<evidence type="ECO:0000256" key="5">
    <source>
        <dbReference type="ARBA" id="ARBA00022691"/>
    </source>
</evidence>
<feature type="compositionally biased region" description="Low complexity" evidence="7">
    <location>
        <begin position="45"/>
        <end position="55"/>
    </location>
</feature>
<dbReference type="EMBL" id="FUXP01000007">
    <property type="protein sequence ID" value="SKA12299.1"/>
    <property type="molecule type" value="Genomic_DNA"/>
</dbReference>
<dbReference type="NCBIfam" id="NF008725">
    <property type="entry name" value="PRK11727.1"/>
    <property type="match status" value="1"/>
</dbReference>
<comment type="function">
    <text evidence="6">Specifically methylates the adenine in position 1618 of 23S rRNA.</text>
</comment>
<dbReference type="HAMAP" id="MF_01848">
    <property type="entry name" value="23SrRNA_methyltr_F"/>
    <property type="match status" value="1"/>
</dbReference>
<dbReference type="InterPro" id="IPR010286">
    <property type="entry name" value="METTL16/RlmF"/>
</dbReference>
<dbReference type="InterPro" id="IPR016909">
    <property type="entry name" value="rRNA_lsu_MeTfrase_F"/>
</dbReference>
<keyword evidence="1 6" id="KW-0963">Cytoplasm</keyword>
<evidence type="ECO:0000313" key="9">
    <source>
        <dbReference type="Proteomes" id="UP000190061"/>
    </source>
</evidence>
<dbReference type="STRING" id="1122188.SAMN02745674_02037"/>
<dbReference type="GO" id="GO:0052907">
    <property type="term" value="F:23S rRNA (adenine(1618)-N(6))-methyltransferase activity"/>
    <property type="evidence" value="ECO:0007669"/>
    <property type="project" value="UniProtKB-EC"/>
</dbReference>
<dbReference type="AlphaFoldDB" id="A0A1T4R8N6"/>
<evidence type="ECO:0000256" key="4">
    <source>
        <dbReference type="ARBA" id="ARBA00022679"/>
    </source>
</evidence>
<dbReference type="GO" id="GO:0070475">
    <property type="term" value="P:rRNA base methylation"/>
    <property type="evidence" value="ECO:0007669"/>
    <property type="project" value="TreeGrafter"/>
</dbReference>
<proteinExistence type="inferred from homology"/>
<dbReference type="SUPFAM" id="SSF53335">
    <property type="entry name" value="S-adenosyl-L-methionine-dependent methyltransferases"/>
    <property type="match status" value="1"/>
</dbReference>
<organism evidence="8 9">
    <name type="scientific">Lysobacter spongiicola DSM 21749</name>
    <dbReference type="NCBI Taxonomy" id="1122188"/>
    <lineage>
        <taxon>Bacteria</taxon>
        <taxon>Pseudomonadati</taxon>
        <taxon>Pseudomonadota</taxon>
        <taxon>Gammaproteobacteria</taxon>
        <taxon>Lysobacterales</taxon>
        <taxon>Lysobacteraceae</taxon>
        <taxon>Novilysobacter</taxon>
    </lineage>
</organism>
<comment type="similarity">
    <text evidence="6">Belongs to the methyltransferase superfamily. METTL16/RlmF family.</text>
</comment>
<dbReference type="Proteomes" id="UP000190061">
    <property type="component" value="Unassembled WGS sequence"/>
</dbReference>
<evidence type="ECO:0000256" key="6">
    <source>
        <dbReference type="HAMAP-Rule" id="MF_01848"/>
    </source>
</evidence>
<protein>
    <recommendedName>
        <fullName evidence="6">Ribosomal RNA large subunit methyltransferase F</fullName>
        <ecNumber evidence="6">2.1.1.181</ecNumber>
    </recommendedName>
    <alternativeName>
        <fullName evidence="6">23S rRNA mA1618 methyltransferase</fullName>
    </alternativeName>
    <alternativeName>
        <fullName evidence="6">rRNA adenine N-6-methyltransferase</fullName>
    </alternativeName>
</protein>
<evidence type="ECO:0000256" key="7">
    <source>
        <dbReference type="SAM" id="MobiDB-lite"/>
    </source>
</evidence>
<comment type="catalytic activity">
    <reaction evidence="6">
        <text>adenosine(1618) in 23S rRNA + S-adenosyl-L-methionine = N(6)-methyladenosine(1618) in 23S rRNA + S-adenosyl-L-homocysteine + H(+)</text>
        <dbReference type="Rhea" id="RHEA:16497"/>
        <dbReference type="Rhea" id="RHEA-COMP:10229"/>
        <dbReference type="Rhea" id="RHEA-COMP:10231"/>
        <dbReference type="ChEBI" id="CHEBI:15378"/>
        <dbReference type="ChEBI" id="CHEBI:57856"/>
        <dbReference type="ChEBI" id="CHEBI:59789"/>
        <dbReference type="ChEBI" id="CHEBI:74411"/>
        <dbReference type="ChEBI" id="CHEBI:74449"/>
        <dbReference type="EC" id="2.1.1.181"/>
    </reaction>
</comment>